<dbReference type="KEGG" id="dwd:DSCW_31990"/>
<dbReference type="EMBL" id="AP021875">
    <property type="protein sequence ID" value="BBO75782.1"/>
    <property type="molecule type" value="Genomic_DNA"/>
</dbReference>
<sequence>MSTENQNIAEKFKNGQSYLAEWNRDAKLRDEFEGDFEAYCHYQAAYSQGLIKGFGQGGR</sequence>
<name>A0A5K7Z1D5_9BACT</name>
<dbReference type="Proteomes" id="UP000427769">
    <property type="component" value="Chromosome"/>
</dbReference>
<dbReference type="AlphaFoldDB" id="A0A5K7Z1D5"/>
<organism evidence="1 2">
    <name type="scientific">Desulfosarcina widdelii</name>
    <dbReference type="NCBI Taxonomy" id="947919"/>
    <lineage>
        <taxon>Bacteria</taxon>
        <taxon>Pseudomonadati</taxon>
        <taxon>Thermodesulfobacteriota</taxon>
        <taxon>Desulfobacteria</taxon>
        <taxon>Desulfobacterales</taxon>
        <taxon>Desulfosarcinaceae</taxon>
        <taxon>Desulfosarcina</taxon>
    </lineage>
</organism>
<accession>A0A5K7Z1D5</accession>
<evidence type="ECO:0000313" key="1">
    <source>
        <dbReference type="EMBL" id="BBO75782.1"/>
    </source>
</evidence>
<reference evidence="1 2" key="1">
    <citation type="submission" date="2019-11" db="EMBL/GenBank/DDBJ databases">
        <title>Comparative genomics of hydrocarbon-degrading Desulfosarcina strains.</title>
        <authorList>
            <person name="Watanabe M."/>
            <person name="Kojima H."/>
            <person name="Fukui M."/>
        </authorList>
    </citation>
    <scope>NUCLEOTIDE SEQUENCE [LARGE SCALE GENOMIC DNA]</scope>
    <source>
        <strain evidence="1 2">PP31</strain>
    </source>
</reference>
<gene>
    <name evidence="1" type="ORF">DSCW_31990</name>
</gene>
<protein>
    <submittedName>
        <fullName evidence="1">Uncharacterized protein</fullName>
    </submittedName>
</protein>
<proteinExistence type="predicted"/>
<evidence type="ECO:0000313" key="2">
    <source>
        <dbReference type="Proteomes" id="UP000427769"/>
    </source>
</evidence>
<keyword evidence="2" id="KW-1185">Reference proteome</keyword>